<keyword evidence="2" id="KW-1185">Reference proteome</keyword>
<dbReference type="AlphaFoldDB" id="W7C2G3"/>
<dbReference type="PATRIC" id="fig|1265820.5.peg.1013"/>
<name>W7C2G3_9LIST</name>
<sequence length="67" mass="7274">MKKGILLLLSFAMVLMGGLLIQGANVKATTLNLKPGATTEIKAHNTEVLQTAINTSKTTYHDSKREF</sequence>
<evidence type="ECO:0000313" key="1">
    <source>
        <dbReference type="EMBL" id="EUJ31420.1"/>
    </source>
</evidence>
<comment type="caution">
    <text evidence="1">The sequence shown here is derived from an EMBL/GenBank/DDBJ whole genome shotgun (WGS) entry which is preliminary data.</text>
</comment>
<accession>W7C2G3</accession>
<protein>
    <submittedName>
        <fullName evidence="1">Uncharacterized protein</fullName>
    </submittedName>
</protein>
<gene>
    <name evidence="1" type="ORF">PCORN_05161</name>
</gene>
<proteinExistence type="predicted"/>
<dbReference type="STRING" id="1265820.PCORN_05161"/>
<dbReference type="Proteomes" id="UP000019254">
    <property type="component" value="Unassembled WGS sequence"/>
</dbReference>
<reference evidence="1 2" key="1">
    <citation type="journal article" date="2014" name="Int. J. Syst. Evol. Microbiol.">
        <title>Listeria floridensis sp. nov., Listeria aquatica sp. nov., Listeria cornellensis sp. nov., Listeria riparia sp. nov. and Listeria grandensis sp. nov., from agricultural and natural environments.</title>
        <authorList>
            <person name="den Bakker H.C."/>
            <person name="Warchocki S."/>
            <person name="Wright E.M."/>
            <person name="Allred A.F."/>
            <person name="Ahlstrom C."/>
            <person name="Manuel C.S."/>
            <person name="Stasiewicz M.J."/>
            <person name="Burrell A."/>
            <person name="Roof S."/>
            <person name="Strawn L."/>
            <person name="Fortes E.D."/>
            <person name="Nightingale K.K."/>
            <person name="Kephart D."/>
            <person name="Wiedmann M."/>
        </authorList>
    </citation>
    <scope>NUCLEOTIDE SEQUENCE [LARGE SCALE GENOMIC DNA]</scope>
    <source>
        <strain evidence="2">FSL F6-969</strain>
    </source>
</reference>
<dbReference type="RefSeq" id="WP_036077944.1">
    <property type="nucleotide sequence ID" value="NZ_AODE01000011.1"/>
</dbReference>
<evidence type="ECO:0000313" key="2">
    <source>
        <dbReference type="Proteomes" id="UP000019254"/>
    </source>
</evidence>
<organism evidence="1 2">
    <name type="scientific">Listeria cornellensis FSL F6-0969</name>
    <dbReference type="NCBI Taxonomy" id="1265820"/>
    <lineage>
        <taxon>Bacteria</taxon>
        <taxon>Bacillati</taxon>
        <taxon>Bacillota</taxon>
        <taxon>Bacilli</taxon>
        <taxon>Bacillales</taxon>
        <taxon>Listeriaceae</taxon>
        <taxon>Listeria</taxon>
    </lineage>
</organism>
<dbReference type="EMBL" id="AODE01000011">
    <property type="protein sequence ID" value="EUJ31420.1"/>
    <property type="molecule type" value="Genomic_DNA"/>
</dbReference>